<proteinExistence type="predicted"/>
<sequence>MLATGQTRGKSRLAVLEPSDEQNAPIKLRLIDADLNDTSYECISYDRAKNDNIIKISVDDEDYEIPEALESALRTFRRKEKPRTLWADLLVGRTAEERSREATAIRQILVNADKTLCWLGPGNEVTSRAFDAIHNMANHWNQACVQVNLSQDVGLARFTIEQMNAIRANFLAVDFPSLAGFDFDIWNEIYAIFGSPYWSSVQSIPEIVLAEAPVVVCGRSNIRWPNYVGASRAFPILHGKYQKVPFLPTVMKGFTKSSAIEVAERRRRLGQTLQLFPMIQTARDGAAQDPRDYIFSMIPLSTPSERAGIYNSAPPPPPAIDYSKSVQDVFIDAARYIVLDRQDLLLWFSERPPCAKRIKDLPTWVPDFSIGDPQASQSDVNNGLRGWSDTVQPRKSIRVSDKALLVQAYPLDRVEYVSRVFNVGNCMNVCYEEYQKLPEPVNETIEERDERFWRTLLMNIGNFGDTLGLRAPPSDAIGNSFKSIIAQETMRL</sequence>
<comment type="caution">
    <text evidence="1">The sequence shown here is derived from an EMBL/GenBank/DDBJ whole genome shotgun (WGS) entry which is preliminary data.</text>
</comment>
<organism evidence="1 2">
    <name type="scientific">Nemania bipapillata</name>
    <dbReference type="NCBI Taxonomy" id="110536"/>
    <lineage>
        <taxon>Eukaryota</taxon>
        <taxon>Fungi</taxon>
        <taxon>Dikarya</taxon>
        <taxon>Ascomycota</taxon>
        <taxon>Pezizomycotina</taxon>
        <taxon>Sordariomycetes</taxon>
        <taxon>Xylariomycetidae</taxon>
        <taxon>Xylariales</taxon>
        <taxon>Xylariaceae</taxon>
        <taxon>Nemania</taxon>
    </lineage>
</organism>
<keyword evidence="2" id="KW-1185">Reference proteome</keyword>
<evidence type="ECO:0000313" key="2">
    <source>
        <dbReference type="Proteomes" id="UP001153334"/>
    </source>
</evidence>
<gene>
    <name evidence="1" type="ORF">ONZ43_g7646</name>
</gene>
<dbReference type="Proteomes" id="UP001153334">
    <property type="component" value="Unassembled WGS sequence"/>
</dbReference>
<dbReference type="EMBL" id="JAPESX010003473">
    <property type="protein sequence ID" value="KAJ8104883.1"/>
    <property type="molecule type" value="Genomic_DNA"/>
</dbReference>
<protein>
    <submittedName>
        <fullName evidence="1">Uncharacterized protein</fullName>
    </submittedName>
</protein>
<name>A0ACC2HQ62_9PEZI</name>
<accession>A0ACC2HQ62</accession>
<evidence type="ECO:0000313" key="1">
    <source>
        <dbReference type="EMBL" id="KAJ8104883.1"/>
    </source>
</evidence>
<reference evidence="1" key="1">
    <citation type="submission" date="2022-11" db="EMBL/GenBank/DDBJ databases">
        <title>Genome Sequence of Nemania bipapillata.</title>
        <authorList>
            <person name="Buettner E."/>
        </authorList>
    </citation>
    <scope>NUCLEOTIDE SEQUENCE</scope>
    <source>
        <strain evidence="1">CP14</strain>
    </source>
</reference>